<evidence type="ECO:0000256" key="3">
    <source>
        <dbReference type="ARBA" id="ARBA00009678"/>
    </source>
</evidence>
<dbReference type="PANTHER" id="PTHR11200:SF257">
    <property type="entry name" value="PHOSPHOINOSITIDE 5-PHOSPHATASE"/>
    <property type="match status" value="1"/>
</dbReference>
<feature type="region of interest" description="Disordered" evidence="9">
    <location>
        <begin position="1028"/>
        <end position="1348"/>
    </location>
</feature>
<dbReference type="InterPro" id="IPR000300">
    <property type="entry name" value="IPPc"/>
</dbReference>
<dbReference type="SMART" id="SM00128">
    <property type="entry name" value="IPPc"/>
    <property type="match status" value="1"/>
</dbReference>
<evidence type="ECO:0000256" key="9">
    <source>
        <dbReference type="SAM" id="MobiDB-lite"/>
    </source>
</evidence>
<dbReference type="GO" id="GO:0043813">
    <property type="term" value="F:phosphatidylinositol-3,5-bisphosphate 5-phosphatase activity"/>
    <property type="evidence" value="ECO:0007669"/>
    <property type="project" value="TreeGrafter"/>
</dbReference>
<comment type="similarity">
    <text evidence="3">In the central section; belongs to the inositol 1,4,5-trisphosphate 5-phosphatase family.</text>
</comment>
<evidence type="ECO:0000256" key="2">
    <source>
        <dbReference type="ARBA" id="ARBA00008943"/>
    </source>
</evidence>
<feature type="compositionally biased region" description="Polar residues" evidence="9">
    <location>
        <begin position="1131"/>
        <end position="1148"/>
    </location>
</feature>
<dbReference type="Proteomes" id="UP000053411">
    <property type="component" value="Unassembled WGS sequence"/>
</dbReference>
<dbReference type="InterPro" id="IPR002013">
    <property type="entry name" value="SAC_dom"/>
</dbReference>
<dbReference type="GO" id="GO:0046856">
    <property type="term" value="P:phosphatidylinositol dephosphorylation"/>
    <property type="evidence" value="ECO:0007669"/>
    <property type="project" value="InterPro"/>
</dbReference>
<comment type="similarity">
    <text evidence="2">Belongs to the synaptojanin family.</text>
</comment>
<evidence type="ECO:0000256" key="1">
    <source>
        <dbReference type="ARBA" id="ARBA00004496"/>
    </source>
</evidence>
<feature type="compositionally biased region" description="Low complexity" evidence="9">
    <location>
        <begin position="1231"/>
        <end position="1247"/>
    </location>
</feature>
<feature type="domain" description="SAC" evidence="10">
    <location>
        <begin position="167"/>
        <end position="536"/>
    </location>
</feature>
<dbReference type="Pfam" id="PF22669">
    <property type="entry name" value="Exo_endo_phos2"/>
    <property type="match status" value="1"/>
</dbReference>
<evidence type="ECO:0000256" key="5">
    <source>
        <dbReference type="ARBA" id="ARBA00022448"/>
    </source>
</evidence>
<evidence type="ECO:0000256" key="8">
    <source>
        <dbReference type="ARBA" id="ARBA00022927"/>
    </source>
</evidence>
<sequence>MSTKVLIHDYPHRTVALATDEHVLVFRHSHAAPESGRASISSSTSLPLGNASRSNQTPRCMVEFGDKSSINLQHFHPVTTARGTLGLITLNNDVFLCVITGSEEVATVRPGETVQKIFAVEFYCLNRADYDHAHGPYPNPYPGQIFQSDDVDYTQGDDVSEHPFHALKKLLSNGNFYYSADFDLTRRLQDRAEAESTVDISSLDEGLLWNSYMIDPLIKFRSRLTDLERNALDRSRLLTSVIRGFVKSLPIPPSSSPIRGTVPGPPTTLTIISRLSSRRAGTRFNSRGIDDDGNVANFVETETVFWSPTGLCFSYTQVRGSIPIFWESSSSLIPGQQKIQITRSPEATQPAFDKHFATLERTYGAVHIVNLLSASKPGEVELTERYRYHVSRSPLRRHEEGEEEEHHLLHETEFDFHERTRGPTGYEAAKAIRPYLDTSAESFVYFLSEEIEEVAVEHGRRKLVRRPIVIMQQNGIFRVNCLDCLDRTNLIQGIVSQMALELFLSHRDERGNSDFWMRHSALWADNGDALSRIYAGTGALKSSFTRHGKMSLAGALADARKSATRLYVNHFEDKNRQNTVDLLLGRLVGQTSVDLFDPINDWVVAEVARRRPEFESRDQLRLGMGTYNLNGKTTGIHEDLTPWLDVRGKNLDIVVVGFQEIVELSPQQIMSTDPNRRMLWERAVRNCLNGHGPDEKFEGVPTKGDEYVLLRSGQLVGAALMVFVRSSILGRIKNVEGAIKKTGMSGIAGNKGAVAIRMDIESTSVCFVTAHLAAGFANYEERNRDYNTITSGLRFQRNRSIEDHEIIVWAGDFNYRIGLGYERVKALVNEAMIGSEKIREEALGKLYENDQLNIQMVVGNCFNYYREGRVKFLPTYKYDIGKDEFDSSDKQRIPAWTDRILWKVNHNRNVVQAGEVLGSHMKQLEYDSVMGLRFSDHRPVYAIFDVGIRVVDEEKKDALTKKLYSKRAKEMKSKAGDSTEGLDDMETDDETDSVMESLMGYESIQEGLPPASSDKRKWWLDGNKAARSTIRPPREGMMLSGNREGNPWREGGEDDWVEVERPPIMDNNKQGNRSTSRKPEPPPPRTVKRMVPPPWEGERVATTPSTPAAELRALRRPTPPTPRGGSVPRNRASSATASPIRSTMSSTGDHLADNIPARSSSAAGFPKKRPPPKPTKPSALTTSSSQVAVPQLSPLPAPVLPRLASSVSRSEVTPGPELEERPPPLPRRTETASSTASFVSASDSVASGPGARSLQRGINPPPPPPMRISNLHHQQTQQRNDEPDEPPAPPLPPRRDAAGTSSNGPSLPTRNRPDGGAKANVNANDGLMDEDDRPGPGGLDRFKPLMPS</sequence>
<keyword evidence="8" id="KW-0653">Protein transport</keyword>
<dbReference type="FunFam" id="3.60.10.10:FF:000029">
    <property type="entry name" value="Inositol polyphosphate 5-phosphatase"/>
    <property type="match status" value="1"/>
</dbReference>
<dbReference type="RefSeq" id="XP_016627932.1">
    <property type="nucleotide sequence ID" value="XM_016780926.1"/>
</dbReference>
<dbReference type="GO" id="GO:0016020">
    <property type="term" value="C:membrane"/>
    <property type="evidence" value="ECO:0007669"/>
    <property type="project" value="TreeGrafter"/>
</dbReference>
<dbReference type="GO" id="GO:0005737">
    <property type="term" value="C:cytoplasm"/>
    <property type="evidence" value="ECO:0007669"/>
    <property type="project" value="UniProtKB-SubCell"/>
</dbReference>
<dbReference type="SUPFAM" id="SSF56219">
    <property type="entry name" value="DNase I-like"/>
    <property type="match status" value="1"/>
</dbReference>
<feature type="compositionally biased region" description="Low complexity" evidence="9">
    <location>
        <begin position="1176"/>
        <end position="1185"/>
    </location>
</feature>
<comment type="subcellular location">
    <subcellularLocation>
        <location evidence="1">Cytoplasm</location>
    </subcellularLocation>
</comment>
<feature type="compositionally biased region" description="Polar residues" evidence="9">
    <location>
        <begin position="38"/>
        <end position="57"/>
    </location>
</feature>
<dbReference type="GeneID" id="27716180"/>
<protein>
    <recommendedName>
        <fullName evidence="4">phosphoinositide 5-phosphatase</fullName>
        <ecNumber evidence="4">3.1.3.36</ecNumber>
    </recommendedName>
</protein>
<dbReference type="GO" id="GO:0004439">
    <property type="term" value="F:phosphatidylinositol-4,5-bisphosphate 5-phosphatase activity"/>
    <property type="evidence" value="ECO:0007669"/>
    <property type="project" value="UniProtKB-EC"/>
</dbReference>
<organism evidence="11 12">
    <name type="scientific">Fonsecaea multimorphosa CBS 102226</name>
    <dbReference type="NCBI Taxonomy" id="1442371"/>
    <lineage>
        <taxon>Eukaryota</taxon>
        <taxon>Fungi</taxon>
        <taxon>Dikarya</taxon>
        <taxon>Ascomycota</taxon>
        <taxon>Pezizomycotina</taxon>
        <taxon>Eurotiomycetes</taxon>
        <taxon>Chaetothyriomycetidae</taxon>
        <taxon>Chaetothyriales</taxon>
        <taxon>Herpotrichiellaceae</taxon>
        <taxon>Fonsecaea</taxon>
    </lineage>
</organism>
<evidence type="ECO:0000256" key="4">
    <source>
        <dbReference type="ARBA" id="ARBA00013044"/>
    </source>
</evidence>
<evidence type="ECO:0000313" key="11">
    <source>
        <dbReference type="EMBL" id="KIX93809.1"/>
    </source>
</evidence>
<evidence type="ECO:0000259" key="10">
    <source>
        <dbReference type="PROSITE" id="PS50275"/>
    </source>
</evidence>
<feature type="compositionally biased region" description="Basic and acidic residues" evidence="9">
    <location>
        <begin position="1218"/>
        <end position="1230"/>
    </location>
</feature>
<accession>A0A0D2JTH8</accession>
<feature type="region of interest" description="Disordered" evidence="9">
    <location>
        <begin position="35"/>
        <end position="57"/>
    </location>
</feature>
<dbReference type="PANTHER" id="PTHR11200">
    <property type="entry name" value="INOSITOL 5-PHOSPHATASE"/>
    <property type="match status" value="1"/>
</dbReference>
<dbReference type="Gene3D" id="3.60.10.10">
    <property type="entry name" value="Endonuclease/exonuclease/phosphatase"/>
    <property type="match status" value="1"/>
</dbReference>
<gene>
    <name evidence="11" type="ORF">Z520_10434</name>
</gene>
<dbReference type="VEuPathDB" id="FungiDB:Z520_10434"/>
<dbReference type="InterPro" id="IPR036691">
    <property type="entry name" value="Endo/exonu/phosph_ase_sf"/>
</dbReference>
<keyword evidence="7" id="KW-0378">Hydrolase</keyword>
<dbReference type="Pfam" id="PF02383">
    <property type="entry name" value="Syja_N"/>
    <property type="match status" value="1"/>
</dbReference>
<name>A0A0D2JTH8_9EURO</name>
<keyword evidence="6" id="KW-0963">Cytoplasm</keyword>
<evidence type="ECO:0000313" key="12">
    <source>
        <dbReference type="Proteomes" id="UP000053411"/>
    </source>
</evidence>
<dbReference type="STRING" id="1442371.A0A0D2JTH8"/>
<keyword evidence="12" id="KW-1185">Reference proteome</keyword>
<dbReference type="EMBL" id="KN848091">
    <property type="protein sequence ID" value="KIX93809.1"/>
    <property type="molecule type" value="Genomic_DNA"/>
</dbReference>
<keyword evidence="5" id="KW-0813">Transport</keyword>
<dbReference type="InterPro" id="IPR046985">
    <property type="entry name" value="IP5"/>
</dbReference>
<feature type="compositionally biased region" description="Pro residues" evidence="9">
    <location>
        <begin position="1081"/>
        <end position="1095"/>
    </location>
</feature>
<dbReference type="EC" id="3.1.3.36" evidence="4"/>
<evidence type="ECO:0000256" key="7">
    <source>
        <dbReference type="ARBA" id="ARBA00022801"/>
    </source>
</evidence>
<dbReference type="OrthoDB" id="405996at2759"/>
<reference evidence="11 12" key="1">
    <citation type="submission" date="2015-01" db="EMBL/GenBank/DDBJ databases">
        <title>The Genome Sequence of Fonsecaea multimorphosa CBS 102226.</title>
        <authorList>
            <consortium name="The Broad Institute Genomics Platform"/>
            <person name="Cuomo C."/>
            <person name="de Hoog S."/>
            <person name="Gorbushina A."/>
            <person name="Stielow B."/>
            <person name="Teixiera M."/>
            <person name="Abouelleil A."/>
            <person name="Chapman S.B."/>
            <person name="Priest M."/>
            <person name="Young S.K."/>
            <person name="Wortman J."/>
            <person name="Nusbaum C."/>
            <person name="Birren B."/>
        </authorList>
    </citation>
    <scope>NUCLEOTIDE SEQUENCE [LARGE SCALE GENOMIC DNA]</scope>
    <source>
        <strain evidence="11 12">CBS 102226</strain>
    </source>
</reference>
<dbReference type="PROSITE" id="PS50275">
    <property type="entry name" value="SAC"/>
    <property type="match status" value="1"/>
</dbReference>
<evidence type="ECO:0000256" key="6">
    <source>
        <dbReference type="ARBA" id="ARBA00022490"/>
    </source>
</evidence>
<dbReference type="GO" id="GO:0015031">
    <property type="term" value="P:protein transport"/>
    <property type="evidence" value="ECO:0007669"/>
    <property type="project" value="UniProtKB-KW"/>
</dbReference>
<feature type="compositionally biased region" description="Polar residues" evidence="9">
    <location>
        <begin position="1299"/>
        <end position="1309"/>
    </location>
</feature>
<proteinExistence type="inferred from homology"/>